<name>A0A3N0W4K6_9FLAO</name>
<gene>
    <name evidence="2" type="ORF">BCF50_0836</name>
    <name evidence="1" type="ORF">EGI05_03690</name>
</gene>
<evidence type="ECO:0000313" key="1">
    <source>
        <dbReference type="EMBL" id="ROI00004.1"/>
    </source>
</evidence>
<evidence type="ECO:0000313" key="3">
    <source>
        <dbReference type="Proteomes" id="UP000269375"/>
    </source>
</evidence>
<protein>
    <submittedName>
        <fullName evidence="1">Glutathione synthase</fullName>
    </submittedName>
</protein>
<reference evidence="2 4" key="2">
    <citation type="submission" date="2019-03" db="EMBL/GenBank/DDBJ databases">
        <title>Genomic Encyclopedia of Archaeal and Bacterial Type Strains, Phase II (KMG-II): from individual species to whole genera.</title>
        <authorList>
            <person name="Goeker M."/>
        </authorList>
    </citation>
    <scope>NUCLEOTIDE SEQUENCE [LARGE SCALE GENOMIC DNA]</scope>
    <source>
        <strain evidence="2 4">DSM 15235</strain>
    </source>
</reference>
<proteinExistence type="predicted"/>
<reference evidence="1" key="1">
    <citation type="submission" date="2018-11" db="EMBL/GenBank/DDBJ databases">
        <title>Proposal to divide the Flavobacteriaceae and reorganize its genera based on Amino Acid Identity values calculated from whole genome sequences.</title>
        <authorList>
            <person name="Nicholson A.C."/>
            <person name="Gulvik C.A."/>
            <person name="Whitney A.M."/>
            <person name="Humrighouse B.W."/>
            <person name="Bell M."/>
            <person name="Holmes B."/>
            <person name="Steigerwalt A."/>
            <person name="Villarma A."/>
            <person name="Sheth M."/>
            <person name="Batra D."/>
            <person name="Pryor J."/>
            <person name="Bernardet J.-F."/>
            <person name="Hugo C."/>
            <person name="Kampfer P."/>
            <person name="Newman J."/>
            <person name="Mcquiston J.R."/>
        </authorList>
    </citation>
    <scope>NUCLEOTIDE SEQUENCE</scope>
    <source>
        <strain evidence="1">DSM 15235</strain>
    </source>
</reference>
<dbReference type="OrthoDB" id="1272128at2"/>
<dbReference type="EMBL" id="RJTX01000001">
    <property type="protein sequence ID" value="ROI00004.1"/>
    <property type="molecule type" value="Genomic_DNA"/>
</dbReference>
<sequence length="78" mass="9318">MAPRNFKKEEFVKDGDRYKVEFKIKEIGEGVDLIVERRRDDGEYELIQAEISRMNDSIFIFWSEPIDGRVVSDEYKQL</sequence>
<comment type="caution">
    <text evidence="1">The sequence shown here is derived from an EMBL/GenBank/DDBJ whole genome shotgun (WGS) entry which is preliminary data.</text>
</comment>
<evidence type="ECO:0000313" key="2">
    <source>
        <dbReference type="EMBL" id="TDX95061.1"/>
    </source>
</evidence>
<organism evidence="1 3">
    <name type="scientific">Chryseobacterium daecheongense</name>
    <dbReference type="NCBI Taxonomy" id="192389"/>
    <lineage>
        <taxon>Bacteria</taxon>
        <taxon>Pseudomonadati</taxon>
        <taxon>Bacteroidota</taxon>
        <taxon>Flavobacteriia</taxon>
        <taxon>Flavobacteriales</taxon>
        <taxon>Weeksellaceae</taxon>
        <taxon>Chryseobacterium group</taxon>
        <taxon>Chryseobacterium</taxon>
    </lineage>
</organism>
<dbReference type="Proteomes" id="UP000269375">
    <property type="component" value="Unassembled WGS sequence"/>
</dbReference>
<keyword evidence="4" id="KW-1185">Reference proteome</keyword>
<accession>A0A3N0W4K6</accession>
<dbReference type="Proteomes" id="UP000295709">
    <property type="component" value="Unassembled WGS sequence"/>
</dbReference>
<dbReference type="AlphaFoldDB" id="A0A3N0W4K6"/>
<dbReference type="RefSeq" id="WP_123261707.1">
    <property type="nucleotide sequence ID" value="NZ_RJTX01000001.1"/>
</dbReference>
<evidence type="ECO:0000313" key="4">
    <source>
        <dbReference type="Proteomes" id="UP000295709"/>
    </source>
</evidence>
<dbReference type="EMBL" id="SOQW01000001">
    <property type="protein sequence ID" value="TDX95061.1"/>
    <property type="molecule type" value="Genomic_DNA"/>
</dbReference>